<gene>
    <name evidence="1" type="ORF">S01H4_44639</name>
</gene>
<protein>
    <submittedName>
        <fullName evidence="1">Uncharacterized protein</fullName>
    </submittedName>
</protein>
<name>X1BCJ1_9ZZZZ</name>
<comment type="caution">
    <text evidence="1">The sequence shown here is derived from an EMBL/GenBank/DDBJ whole genome shotgun (WGS) entry which is preliminary data.</text>
</comment>
<proteinExistence type="predicted"/>
<dbReference type="EMBL" id="BART01024774">
    <property type="protein sequence ID" value="GAG92745.1"/>
    <property type="molecule type" value="Genomic_DNA"/>
</dbReference>
<reference evidence="1" key="1">
    <citation type="journal article" date="2014" name="Front. Microbiol.">
        <title>High frequency of phylogenetically diverse reductive dehalogenase-homologous genes in deep subseafloor sedimentary metagenomes.</title>
        <authorList>
            <person name="Kawai M."/>
            <person name="Futagami T."/>
            <person name="Toyoda A."/>
            <person name="Takaki Y."/>
            <person name="Nishi S."/>
            <person name="Hori S."/>
            <person name="Arai W."/>
            <person name="Tsubouchi T."/>
            <person name="Morono Y."/>
            <person name="Uchiyama I."/>
            <person name="Ito T."/>
            <person name="Fujiyama A."/>
            <person name="Inagaki F."/>
            <person name="Takami H."/>
        </authorList>
    </citation>
    <scope>NUCLEOTIDE SEQUENCE</scope>
    <source>
        <strain evidence="1">Expedition CK06-06</strain>
    </source>
</reference>
<sequence length="58" mass="7111">MMKRGYVRRNICLPPDDDDWCLEKRAKEKFSLSKYVQSKIREDRDKEIFEKGKMENQK</sequence>
<accession>X1BCJ1</accession>
<organism evidence="1">
    <name type="scientific">marine sediment metagenome</name>
    <dbReference type="NCBI Taxonomy" id="412755"/>
    <lineage>
        <taxon>unclassified sequences</taxon>
        <taxon>metagenomes</taxon>
        <taxon>ecological metagenomes</taxon>
    </lineage>
</organism>
<evidence type="ECO:0000313" key="1">
    <source>
        <dbReference type="EMBL" id="GAG92745.1"/>
    </source>
</evidence>
<dbReference type="AlphaFoldDB" id="X1BCJ1"/>